<dbReference type="NCBIfam" id="NF008041">
    <property type="entry name" value="PRK10773.1"/>
    <property type="match status" value="1"/>
</dbReference>
<evidence type="ECO:0000256" key="10">
    <source>
        <dbReference type="HAMAP-Rule" id="MF_02019"/>
    </source>
</evidence>
<evidence type="ECO:0000256" key="11">
    <source>
        <dbReference type="RuleBase" id="RU004136"/>
    </source>
</evidence>
<comment type="catalytic activity">
    <reaction evidence="10 11">
        <text>D-alanyl-D-alanine + UDP-N-acetyl-alpha-D-muramoyl-L-alanyl-gamma-D-glutamyl-meso-2,6-diaminopimelate + ATP = UDP-N-acetyl-alpha-D-muramoyl-L-alanyl-gamma-D-glutamyl-meso-2,6-diaminopimeloyl-D-alanyl-D-alanine + ADP + phosphate + H(+)</text>
        <dbReference type="Rhea" id="RHEA:28374"/>
        <dbReference type="ChEBI" id="CHEBI:15378"/>
        <dbReference type="ChEBI" id="CHEBI:30616"/>
        <dbReference type="ChEBI" id="CHEBI:43474"/>
        <dbReference type="ChEBI" id="CHEBI:57822"/>
        <dbReference type="ChEBI" id="CHEBI:61386"/>
        <dbReference type="ChEBI" id="CHEBI:83905"/>
        <dbReference type="ChEBI" id="CHEBI:456216"/>
        <dbReference type="EC" id="6.3.2.10"/>
    </reaction>
</comment>
<dbReference type="PATRIC" id="fig|134287.3.peg.379"/>
<keyword evidence="7 10" id="KW-0573">Peptidoglycan synthesis</keyword>
<dbReference type="InterPro" id="IPR036565">
    <property type="entry name" value="Mur-like_cat_sf"/>
</dbReference>
<reference evidence="14 15" key="1">
    <citation type="journal article" date="2012" name="Mol. Biol. Evol.">
        <title>Genome reduction and co-evolution between the primary and secondary bacterial symbionts of psyllids.</title>
        <authorList>
            <person name="Sloan D.B."/>
            <person name="Moran N.A."/>
        </authorList>
    </citation>
    <scope>NUCLEOTIDE SEQUENCE [LARGE SCALE GENOMIC DNA]</scope>
    <source>
        <strain evidence="14">Hcub_S</strain>
    </source>
</reference>
<comment type="similarity">
    <text evidence="10">Belongs to the MurCDEF family. MurF subfamily.</text>
</comment>
<comment type="subcellular location">
    <subcellularLocation>
        <location evidence="10 11">Cytoplasm</location>
    </subcellularLocation>
</comment>
<keyword evidence="9 10" id="KW-0961">Cell wall biogenesis/degradation</keyword>
<protein>
    <recommendedName>
        <fullName evidence="10 11">UDP-N-acetylmuramoyl-tripeptide--D-alanyl-D-alanine ligase</fullName>
        <ecNumber evidence="10 11">6.3.2.10</ecNumber>
    </recommendedName>
    <alternativeName>
        <fullName evidence="10">D-alanyl-D-alanine-adding enzyme</fullName>
    </alternativeName>
</protein>
<dbReference type="GO" id="GO:0005737">
    <property type="term" value="C:cytoplasm"/>
    <property type="evidence" value="ECO:0007669"/>
    <property type="project" value="UniProtKB-SubCell"/>
</dbReference>
<dbReference type="InterPro" id="IPR005863">
    <property type="entry name" value="UDP-N-AcMur_synth"/>
</dbReference>
<evidence type="ECO:0000256" key="8">
    <source>
        <dbReference type="ARBA" id="ARBA00023306"/>
    </source>
</evidence>
<dbReference type="RefSeq" id="WP_014888991.1">
    <property type="nucleotide sequence ID" value="NC_018420.1"/>
</dbReference>
<dbReference type="GO" id="GO:0047480">
    <property type="term" value="F:UDP-N-acetylmuramoyl-tripeptide-D-alanyl-D-alanine ligase activity"/>
    <property type="evidence" value="ECO:0007669"/>
    <property type="project" value="UniProtKB-UniRule"/>
</dbReference>
<dbReference type="HOGENOM" id="CLU_031507_4_0_6"/>
<keyword evidence="2 10" id="KW-0436">Ligase</keyword>
<dbReference type="Gene3D" id="3.40.1190.10">
    <property type="entry name" value="Mur-like, catalytic domain"/>
    <property type="match status" value="1"/>
</dbReference>
<keyword evidence="3 10" id="KW-0132">Cell division</keyword>
<evidence type="ECO:0000256" key="7">
    <source>
        <dbReference type="ARBA" id="ARBA00022984"/>
    </source>
</evidence>
<feature type="domain" description="Mur ligase central" evidence="13">
    <location>
        <begin position="104"/>
        <end position="292"/>
    </location>
</feature>
<dbReference type="EC" id="6.3.2.10" evidence="10 11"/>
<evidence type="ECO:0000313" key="14">
    <source>
        <dbReference type="EMBL" id="AFP85694.1"/>
    </source>
</evidence>
<dbReference type="PANTHER" id="PTHR43024">
    <property type="entry name" value="UDP-N-ACETYLMURAMOYL-TRIPEPTIDE--D-ALANYL-D-ALANINE LIGASE"/>
    <property type="match status" value="1"/>
</dbReference>
<dbReference type="GO" id="GO:0005524">
    <property type="term" value="F:ATP binding"/>
    <property type="evidence" value="ECO:0007669"/>
    <property type="project" value="UniProtKB-UniRule"/>
</dbReference>
<evidence type="ECO:0000256" key="1">
    <source>
        <dbReference type="ARBA" id="ARBA00022490"/>
    </source>
</evidence>
<keyword evidence="6 10" id="KW-0133">Cell shape</keyword>
<dbReference type="InterPro" id="IPR004101">
    <property type="entry name" value="Mur_ligase_C"/>
</dbReference>
<dbReference type="GO" id="GO:0071555">
    <property type="term" value="P:cell wall organization"/>
    <property type="evidence" value="ECO:0007669"/>
    <property type="project" value="UniProtKB-KW"/>
</dbReference>
<dbReference type="GO" id="GO:0051301">
    <property type="term" value="P:cell division"/>
    <property type="evidence" value="ECO:0007669"/>
    <property type="project" value="UniProtKB-KW"/>
</dbReference>
<evidence type="ECO:0000313" key="15">
    <source>
        <dbReference type="Proteomes" id="UP000003937"/>
    </source>
</evidence>
<evidence type="ECO:0000256" key="3">
    <source>
        <dbReference type="ARBA" id="ARBA00022618"/>
    </source>
</evidence>
<dbReference type="GO" id="GO:0008360">
    <property type="term" value="P:regulation of cell shape"/>
    <property type="evidence" value="ECO:0007669"/>
    <property type="project" value="UniProtKB-KW"/>
</dbReference>
<keyword evidence="1 10" id="KW-0963">Cytoplasm</keyword>
<dbReference type="GO" id="GO:0008766">
    <property type="term" value="F:UDP-N-acetylmuramoylalanyl-D-glutamyl-2,6-diaminopimelate-D-alanyl-D-alanine ligase activity"/>
    <property type="evidence" value="ECO:0007669"/>
    <property type="project" value="RHEA"/>
</dbReference>
<dbReference type="Pfam" id="PF08245">
    <property type="entry name" value="Mur_ligase_M"/>
    <property type="match status" value="1"/>
</dbReference>
<dbReference type="UniPathway" id="UPA00219"/>
<dbReference type="Proteomes" id="UP000003937">
    <property type="component" value="Chromosome"/>
</dbReference>
<dbReference type="SUPFAM" id="SSF53244">
    <property type="entry name" value="MurD-like peptide ligases, peptide-binding domain"/>
    <property type="match status" value="1"/>
</dbReference>
<dbReference type="InterPro" id="IPR051046">
    <property type="entry name" value="MurCDEF_CellWall_CoF430Synth"/>
</dbReference>
<dbReference type="SUPFAM" id="SSF63418">
    <property type="entry name" value="MurE/MurF N-terminal domain"/>
    <property type="match status" value="1"/>
</dbReference>
<dbReference type="AlphaFoldDB" id="J3Z5R1"/>
<dbReference type="InterPro" id="IPR013221">
    <property type="entry name" value="Mur_ligase_cen"/>
</dbReference>
<gene>
    <name evidence="10" type="primary">murF</name>
    <name evidence="14" type="ORF">A35E_00399</name>
</gene>
<comment type="caution">
    <text evidence="10">Lacks conserved residue(s) required for the propagation of feature annotation.</text>
</comment>
<dbReference type="SUPFAM" id="SSF53623">
    <property type="entry name" value="MurD-like peptide ligases, catalytic domain"/>
    <property type="match status" value="1"/>
</dbReference>
<keyword evidence="8 10" id="KW-0131">Cell cycle</keyword>
<dbReference type="KEGG" id="sehc:A35E_00399"/>
<comment type="pathway">
    <text evidence="10 11">Cell wall biogenesis; peptidoglycan biosynthesis.</text>
</comment>
<evidence type="ECO:0000256" key="6">
    <source>
        <dbReference type="ARBA" id="ARBA00022960"/>
    </source>
</evidence>
<evidence type="ECO:0000256" key="2">
    <source>
        <dbReference type="ARBA" id="ARBA00022598"/>
    </source>
</evidence>
<dbReference type="Gene3D" id="3.90.190.20">
    <property type="entry name" value="Mur ligase, C-terminal domain"/>
    <property type="match status" value="1"/>
</dbReference>
<evidence type="ECO:0000259" key="13">
    <source>
        <dbReference type="Pfam" id="PF08245"/>
    </source>
</evidence>
<dbReference type="EMBL" id="CP003547">
    <property type="protein sequence ID" value="AFP85694.1"/>
    <property type="molecule type" value="Genomic_DNA"/>
</dbReference>
<feature type="domain" description="Mur ligase C-terminal" evidence="12">
    <location>
        <begin position="323"/>
        <end position="434"/>
    </location>
</feature>
<dbReference type="Gene3D" id="3.40.1390.10">
    <property type="entry name" value="MurE/MurF, N-terminal domain"/>
    <property type="match status" value="1"/>
</dbReference>
<keyword evidence="15" id="KW-1185">Reference proteome</keyword>
<evidence type="ECO:0000256" key="5">
    <source>
        <dbReference type="ARBA" id="ARBA00022840"/>
    </source>
</evidence>
<accession>J3Z5R1</accession>
<name>J3Z5R1_9ENTR</name>
<organism evidence="14 15">
    <name type="scientific">secondary endosymbiont of Heteropsylla cubana</name>
    <dbReference type="NCBI Taxonomy" id="134287"/>
    <lineage>
        <taxon>Bacteria</taxon>
        <taxon>Pseudomonadati</taxon>
        <taxon>Pseudomonadota</taxon>
        <taxon>Gammaproteobacteria</taxon>
        <taxon>Enterobacterales</taxon>
        <taxon>Enterobacteriaceae</taxon>
        <taxon>aphid secondary symbionts</taxon>
    </lineage>
</organism>
<keyword evidence="4 10" id="KW-0547">Nucleotide-binding</keyword>
<dbReference type="STRING" id="134287.A35E_00399"/>
<dbReference type="InterPro" id="IPR035911">
    <property type="entry name" value="MurE/MurF_N"/>
</dbReference>
<evidence type="ECO:0000256" key="4">
    <source>
        <dbReference type="ARBA" id="ARBA00022741"/>
    </source>
</evidence>
<dbReference type="GO" id="GO:0009252">
    <property type="term" value="P:peptidoglycan biosynthetic process"/>
    <property type="evidence" value="ECO:0007669"/>
    <property type="project" value="UniProtKB-UniRule"/>
</dbReference>
<dbReference type="OrthoDB" id="9801978at2"/>
<evidence type="ECO:0000259" key="12">
    <source>
        <dbReference type="Pfam" id="PF02875"/>
    </source>
</evidence>
<keyword evidence="5 10" id="KW-0067">ATP-binding</keyword>
<dbReference type="PANTHER" id="PTHR43024:SF1">
    <property type="entry name" value="UDP-N-ACETYLMURAMOYL-TRIPEPTIDE--D-ALANYL-D-ALANINE LIGASE"/>
    <property type="match status" value="1"/>
</dbReference>
<dbReference type="NCBIfam" id="TIGR01143">
    <property type="entry name" value="murF"/>
    <property type="match status" value="1"/>
</dbReference>
<comment type="function">
    <text evidence="10 11">Involved in cell wall formation. Catalyzes the final step in the synthesis of UDP-N-acetylmuramoyl-pentapeptide, the precursor of murein.</text>
</comment>
<sequence precursor="true">MIPFTLKTIARFLHAEWLGNDCTIDTISTDSRVLAGKQSLFVALRGKQFDGHDFAKKSNSTALLVNRPLPINVPQLIVADTHSALGQLGVWVRQQITTRVVALTGSSGKTLVKEMTSAILQECGQVLKTDGNCNNQIGVPLTLLQLTPSHDFAVIELGANQPTEIAWMIKLIQPETTLINNVSPAHLDGFKSLSGVAQAKSEIFTGLPINGCAILNADSNDWLRWKELLKEKAVWRFSVHKSVGVDFFASNVEHKRDSLCFTITTPRGKCSVRLALLGEHNIANALAACALAISVGADLPAVSSGLGKIRPLSGRINPILLRKNQLLLDDTYNANVSSMNAAIQVLNTMTGYRVMVVGDMAELGEQAIKWHQLIGENIRKTNIDKVLSVGRLSYFISQTSRRGEHFQDKDQIVTRLTQLLSAKKTITILIKGSRSAGMEKVVQILEEITRC</sequence>
<evidence type="ECO:0000256" key="9">
    <source>
        <dbReference type="ARBA" id="ARBA00023316"/>
    </source>
</evidence>
<dbReference type="HAMAP" id="MF_02019">
    <property type="entry name" value="MurF"/>
    <property type="match status" value="1"/>
</dbReference>
<proteinExistence type="inferred from homology"/>
<dbReference type="InterPro" id="IPR036615">
    <property type="entry name" value="Mur_ligase_C_dom_sf"/>
</dbReference>
<dbReference type="Pfam" id="PF02875">
    <property type="entry name" value="Mur_ligase_C"/>
    <property type="match status" value="1"/>
</dbReference>